<feature type="domain" description="Protein-glutamine gamma-glutamyltransferase-like C-terminal" evidence="3">
    <location>
        <begin position="162"/>
        <end position="231"/>
    </location>
</feature>
<dbReference type="Proteomes" id="UP001595956">
    <property type="component" value="Unassembled WGS sequence"/>
</dbReference>
<reference evidence="5" key="1">
    <citation type="journal article" date="2019" name="Int. J. Syst. Evol. Microbiol.">
        <title>The Global Catalogue of Microorganisms (GCM) 10K type strain sequencing project: providing services to taxonomists for standard genome sequencing and annotation.</title>
        <authorList>
            <consortium name="The Broad Institute Genomics Platform"/>
            <consortium name="The Broad Institute Genome Sequencing Center for Infectious Disease"/>
            <person name="Wu L."/>
            <person name="Ma J."/>
        </authorList>
    </citation>
    <scope>NUCLEOTIDE SEQUENCE [LARGE SCALE GENOMIC DNA]</scope>
    <source>
        <strain evidence="5">KACC 13778</strain>
    </source>
</reference>
<name>A0ABW0N3X1_9ACTN</name>
<dbReference type="EMBL" id="JBHSMD010000006">
    <property type="protein sequence ID" value="MFC5494916.1"/>
    <property type="molecule type" value="Genomic_DNA"/>
</dbReference>
<evidence type="ECO:0000313" key="4">
    <source>
        <dbReference type="EMBL" id="MFC5494916.1"/>
    </source>
</evidence>
<evidence type="ECO:0000259" key="3">
    <source>
        <dbReference type="Pfam" id="PF13559"/>
    </source>
</evidence>
<sequence>MTTRRAGTTAVLGALAIALLVLVLATWASSIGPSEVLRGDGPSPVGTPTDEPAPTDEASVPQDDATEESSETPRWIQVAAFVVNLAVVALLAVLLVRYVILPMLRRVRGRRERRRRGREGPTDPDFTVLEPPQRVARALLDDAAAQRRLLEDGSPRNAVVECWHRFEVAAAAAGLERRDWETSSEYTMRVLDLVDAHQPAVSRLGDLYREARFSEHDLTEADRADALEALDTIHRTIGVSA</sequence>
<gene>
    <name evidence="4" type="ORF">ACFPKY_17530</name>
</gene>
<dbReference type="RefSeq" id="WP_345174973.1">
    <property type="nucleotide sequence ID" value="NZ_BAABFQ010000005.1"/>
</dbReference>
<feature type="region of interest" description="Disordered" evidence="1">
    <location>
        <begin position="35"/>
        <end position="69"/>
    </location>
</feature>
<accession>A0ABW0N3X1</accession>
<keyword evidence="2" id="KW-0812">Transmembrane</keyword>
<feature type="transmembrane region" description="Helical" evidence="2">
    <location>
        <begin position="75"/>
        <end position="100"/>
    </location>
</feature>
<protein>
    <submittedName>
        <fullName evidence="4">DUF4129 domain-containing protein</fullName>
    </submittedName>
</protein>
<dbReference type="Pfam" id="PF13559">
    <property type="entry name" value="DUF4129"/>
    <property type="match status" value="1"/>
</dbReference>
<comment type="caution">
    <text evidence="4">The sequence shown here is derived from an EMBL/GenBank/DDBJ whole genome shotgun (WGS) entry which is preliminary data.</text>
</comment>
<organism evidence="4 5">
    <name type="scientific">Nocardioides caricicola</name>
    <dbReference type="NCBI Taxonomy" id="634770"/>
    <lineage>
        <taxon>Bacteria</taxon>
        <taxon>Bacillati</taxon>
        <taxon>Actinomycetota</taxon>
        <taxon>Actinomycetes</taxon>
        <taxon>Propionibacteriales</taxon>
        <taxon>Nocardioidaceae</taxon>
        <taxon>Nocardioides</taxon>
    </lineage>
</organism>
<evidence type="ECO:0000256" key="1">
    <source>
        <dbReference type="SAM" id="MobiDB-lite"/>
    </source>
</evidence>
<keyword evidence="2" id="KW-1133">Transmembrane helix</keyword>
<evidence type="ECO:0000256" key="2">
    <source>
        <dbReference type="SAM" id="Phobius"/>
    </source>
</evidence>
<dbReference type="InterPro" id="IPR025403">
    <property type="entry name" value="TgpA-like_C"/>
</dbReference>
<proteinExistence type="predicted"/>
<evidence type="ECO:0000313" key="5">
    <source>
        <dbReference type="Proteomes" id="UP001595956"/>
    </source>
</evidence>
<keyword evidence="2" id="KW-0472">Membrane</keyword>
<keyword evidence="5" id="KW-1185">Reference proteome</keyword>